<gene>
    <name evidence="3" type="ORF">niasHS_011733</name>
</gene>
<keyword evidence="2" id="KW-0732">Signal</keyword>
<dbReference type="Proteomes" id="UP001620645">
    <property type="component" value="Unassembled WGS sequence"/>
</dbReference>
<reference evidence="3 4" key="1">
    <citation type="submission" date="2024-10" db="EMBL/GenBank/DDBJ databases">
        <authorList>
            <person name="Kim D."/>
        </authorList>
    </citation>
    <scope>NUCLEOTIDE SEQUENCE [LARGE SCALE GENOMIC DNA]</scope>
    <source>
        <strain evidence="3">Taebaek</strain>
    </source>
</reference>
<keyword evidence="4" id="KW-1185">Reference proteome</keyword>
<evidence type="ECO:0000313" key="4">
    <source>
        <dbReference type="Proteomes" id="UP001620645"/>
    </source>
</evidence>
<evidence type="ECO:0000256" key="2">
    <source>
        <dbReference type="SAM" id="SignalP"/>
    </source>
</evidence>
<protein>
    <submittedName>
        <fullName evidence="3">Uncharacterized protein</fullName>
    </submittedName>
</protein>
<sequence>MHTNLTLFFAFFALFVHLHCSFGLRCKVGRAERLADFESSANNQTCPDGSQHCLAVTCSTLDQPGNDFILWGCAKSQEGYQCAFFEMGVKRVTKSENVSCHCSFGQKQVDLANLQFTLRPVTQRRLKCKVGKEHIRREWGCSDGNSSNSCAKIEAKVGKMVNSKSAVGCECKFGPEGVDFATERTTTASTTPTTTTTAPSTTTTTEYSPPAVDKFGSKLQCLAWEICNLSAKWKQAKVSRRFEIGPKCEEMIKNWGQLKVAEIKVAGEVLKGAELGAKFGAAISGGNPLGIVLGVAGGMLVAALKIGINYETCAANLKECGDQYGICVDTGNPDYHDYCCGEVYEWRCYNNYEEIQEVLATRFMEYNATFQAQKAVHRTESKVDSLHTKVDGIREQNEIKRREEENKKVCDPSKECKHCGGVSSCVQIPQSWIQLSGCCEPGYELKCCVRRTTTTTTSTTTTTMTTTTTEENLMCKKATFETHPEGNIYKEDQNKICEKSERHCYVLNCTAVSTSLEGYIGLKAEWGCSETKLSFYENFNKSIGWMGQGHFAGSNCNFFVGKKHDDMSNHNKEVFVMNPGISSFWCKGGHFWEKHHGNNVTICKPHEHFCYTVNCTLEIDGPKQSSMLNVLTKWGCTDKSDKLLQQMPGQLIDQNSASRIVDQRCNVSYGEANVTMANANIVVHIPAKQCKKAYMSKSRNSDITDKDCSQFQSYCYLLNCSTVNNDNTADIITEWGCTDKLYDNNDFLHGKARNLNEAYIGPIPSNSLCVSAVVNGTNDGLMLPAPTKANKCKIGRETPGNKTSIGECGPNENVCYSIACEDTQQPEKRYNEWGCTSNLSQICAKKIDEIGFSSNKHLCFCEILKNPII</sequence>
<feature type="signal peptide" evidence="2">
    <location>
        <begin position="1"/>
        <end position="23"/>
    </location>
</feature>
<dbReference type="AlphaFoldDB" id="A0ABD2IE08"/>
<proteinExistence type="predicted"/>
<dbReference type="EMBL" id="JBICCN010000341">
    <property type="protein sequence ID" value="KAL3076070.1"/>
    <property type="molecule type" value="Genomic_DNA"/>
</dbReference>
<feature type="region of interest" description="Disordered" evidence="1">
    <location>
        <begin position="183"/>
        <end position="209"/>
    </location>
</feature>
<name>A0ABD2IE08_HETSC</name>
<evidence type="ECO:0000256" key="1">
    <source>
        <dbReference type="SAM" id="MobiDB-lite"/>
    </source>
</evidence>
<feature type="compositionally biased region" description="Low complexity" evidence="1">
    <location>
        <begin position="185"/>
        <end position="205"/>
    </location>
</feature>
<organism evidence="3 4">
    <name type="scientific">Heterodera schachtii</name>
    <name type="common">Sugarbeet cyst nematode worm</name>
    <name type="synonym">Tylenchus schachtii</name>
    <dbReference type="NCBI Taxonomy" id="97005"/>
    <lineage>
        <taxon>Eukaryota</taxon>
        <taxon>Metazoa</taxon>
        <taxon>Ecdysozoa</taxon>
        <taxon>Nematoda</taxon>
        <taxon>Chromadorea</taxon>
        <taxon>Rhabditida</taxon>
        <taxon>Tylenchina</taxon>
        <taxon>Tylenchomorpha</taxon>
        <taxon>Tylenchoidea</taxon>
        <taxon>Heteroderidae</taxon>
        <taxon>Heteroderinae</taxon>
        <taxon>Heterodera</taxon>
    </lineage>
</organism>
<feature type="chain" id="PRO_5044895147" evidence="2">
    <location>
        <begin position="24"/>
        <end position="869"/>
    </location>
</feature>
<comment type="caution">
    <text evidence="3">The sequence shown here is derived from an EMBL/GenBank/DDBJ whole genome shotgun (WGS) entry which is preliminary data.</text>
</comment>
<evidence type="ECO:0000313" key="3">
    <source>
        <dbReference type="EMBL" id="KAL3076070.1"/>
    </source>
</evidence>
<accession>A0ABD2IE08</accession>